<dbReference type="Pfam" id="PF01641">
    <property type="entry name" value="SelR"/>
    <property type="match status" value="1"/>
</dbReference>
<comment type="function">
    <text evidence="4 8">Has an important function as a repair enzyme for proteins that have been inactivated by oxidation. Catalyzes the reversible oxidation-reduction of methionine sulfoxide in proteins to methionine.</text>
</comment>
<dbReference type="PROSITE" id="PS51790">
    <property type="entry name" value="MSRB"/>
    <property type="match status" value="1"/>
</dbReference>
<dbReference type="InterPro" id="IPR002579">
    <property type="entry name" value="Met_Sox_Rdtase_MsrB_dom"/>
</dbReference>
<evidence type="ECO:0000313" key="10">
    <source>
        <dbReference type="EMBL" id="MCP3429731.1"/>
    </source>
</evidence>
<dbReference type="GO" id="GO:0034599">
    <property type="term" value="P:cellular response to oxidative stress"/>
    <property type="evidence" value="ECO:0007669"/>
    <property type="project" value="TreeGrafter"/>
</dbReference>
<dbReference type="GO" id="GO:0008113">
    <property type="term" value="F:peptide-methionine (S)-S-oxide reductase activity"/>
    <property type="evidence" value="ECO:0007669"/>
    <property type="project" value="UniProtKB-UniRule"/>
</dbReference>
<dbReference type="GO" id="GO:0033743">
    <property type="term" value="F:peptide-methionine (R)-S-oxide reductase activity"/>
    <property type="evidence" value="ECO:0007669"/>
    <property type="project" value="UniProtKB-EC"/>
</dbReference>
<comment type="catalytic activity">
    <reaction evidence="6">
        <text>L-methionyl-[protein] + [thioredoxin]-disulfide + H2O = L-methionyl-(R)-S-oxide-[protein] + [thioredoxin]-dithiol</text>
        <dbReference type="Rhea" id="RHEA:24164"/>
        <dbReference type="Rhea" id="RHEA-COMP:10698"/>
        <dbReference type="Rhea" id="RHEA-COMP:10700"/>
        <dbReference type="Rhea" id="RHEA-COMP:12313"/>
        <dbReference type="Rhea" id="RHEA-COMP:12314"/>
        <dbReference type="ChEBI" id="CHEBI:15377"/>
        <dbReference type="ChEBI" id="CHEBI:16044"/>
        <dbReference type="ChEBI" id="CHEBI:29950"/>
        <dbReference type="ChEBI" id="CHEBI:45764"/>
        <dbReference type="ChEBI" id="CHEBI:50058"/>
        <dbReference type="EC" id="1.8.4.12"/>
    </reaction>
</comment>
<evidence type="ECO:0000256" key="2">
    <source>
        <dbReference type="ARBA" id="ARBA00023002"/>
    </source>
</evidence>
<name>A0AA42BQP7_9ALTE</name>
<dbReference type="NCBIfam" id="TIGR00401">
    <property type="entry name" value="msrA"/>
    <property type="match status" value="1"/>
</dbReference>
<dbReference type="SUPFAM" id="SSF55068">
    <property type="entry name" value="Peptide methionine sulfoxide reductase"/>
    <property type="match status" value="1"/>
</dbReference>
<evidence type="ECO:0000256" key="5">
    <source>
        <dbReference type="ARBA" id="ARBA00047806"/>
    </source>
</evidence>
<evidence type="ECO:0000256" key="8">
    <source>
        <dbReference type="HAMAP-Rule" id="MF_01401"/>
    </source>
</evidence>
<evidence type="ECO:0000259" key="9">
    <source>
        <dbReference type="PROSITE" id="PS51790"/>
    </source>
</evidence>
<dbReference type="Gene3D" id="2.170.150.20">
    <property type="entry name" value="Peptide methionine sulfoxide reductase"/>
    <property type="match status" value="1"/>
</dbReference>
<dbReference type="SUPFAM" id="SSF52833">
    <property type="entry name" value="Thioredoxin-like"/>
    <property type="match status" value="1"/>
</dbReference>
<dbReference type="InterPro" id="IPR012336">
    <property type="entry name" value="Thioredoxin-like_fold"/>
</dbReference>
<organism evidence="10 11">
    <name type="scientific">Opacimonas viscosa</name>
    <dbReference type="NCBI Taxonomy" id="2961944"/>
    <lineage>
        <taxon>Bacteria</taxon>
        <taxon>Pseudomonadati</taxon>
        <taxon>Pseudomonadota</taxon>
        <taxon>Gammaproteobacteria</taxon>
        <taxon>Alteromonadales</taxon>
        <taxon>Alteromonadaceae</taxon>
        <taxon>Opacimonas</taxon>
    </lineage>
</organism>
<dbReference type="EMBL" id="JANATA010000033">
    <property type="protein sequence ID" value="MCP3429731.1"/>
    <property type="molecule type" value="Genomic_DNA"/>
</dbReference>
<proteinExistence type="inferred from homology"/>
<evidence type="ECO:0000256" key="7">
    <source>
        <dbReference type="ARBA" id="ARBA00048782"/>
    </source>
</evidence>
<evidence type="ECO:0000256" key="3">
    <source>
        <dbReference type="ARBA" id="ARBA00023268"/>
    </source>
</evidence>
<dbReference type="PANTHER" id="PTHR42799:SF2">
    <property type="entry name" value="MITOCHONDRIAL PEPTIDE METHIONINE SULFOXIDE REDUCTASE"/>
    <property type="match status" value="1"/>
</dbReference>
<dbReference type="Pfam" id="PF13098">
    <property type="entry name" value="Thioredoxin_2"/>
    <property type="match status" value="1"/>
</dbReference>
<comment type="similarity">
    <text evidence="1 8">Belongs to the MsrA Met sulfoxide reductase family.</text>
</comment>
<dbReference type="Gene3D" id="3.30.1060.10">
    <property type="entry name" value="Peptide methionine sulphoxide reductase MsrA"/>
    <property type="match status" value="1"/>
</dbReference>
<evidence type="ECO:0000313" key="11">
    <source>
        <dbReference type="Proteomes" id="UP001165413"/>
    </source>
</evidence>
<dbReference type="Proteomes" id="UP001165413">
    <property type="component" value="Unassembled WGS sequence"/>
</dbReference>
<dbReference type="NCBIfam" id="TIGR00357">
    <property type="entry name" value="peptide-methionine (R)-S-oxide reductase MsrB"/>
    <property type="match status" value="1"/>
</dbReference>
<evidence type="ECO:0000256" key="1">
    <source>
        <dbReference type="ARBA" id="ARBA00005591"/>
    </source>
</evidence>
<dbReference type="InterPro" id="IPR050162">
    <property type="entry name" value="MsrA_MetSO_reductase"/>
</dbReference>
<dbReference type="PANTHER" id="PTHR42799">
    <property type="entry name" value="MITOCHONDRIAL PEPTIDE METHIONINE SULFOXIDE REDUCTASE"/>
    <property type="match status" value="1"/>
</dbReference>
<protein>
    <recommendedName>
        <fullName evidence="8">Peptide methionine sulfoxide reductase MsrA</fullName>
        <shortName evidence="8">Protein-methionine-S-oxide reductase</shortName>
        <ecNumber evidence="8">1.8.4.11</ecNumber>
    </recommendedName>
    <alternativeName>
        <fullName evidence="8">Peptide-methionine (S)-S-oxide reductase</fullName>
        <shortName evidence="8">Peptide Met(O) reductase</shortName>
    </alternativeName>
</protein>
<evidence type="ECO:0000256" key="6">
    <source>
        <dbReference type="ARBA" id="ARBA00048488"/>
    </source>
</evidence>
<feature type="domain" description="MsrB" evidence="9">
    <location>
        <begin position="281"/>
        <end position="403"/>
    </location>
</feature>
<dbReference type="HAMAP" id="MF_01401">
    <property type="entry name" value="MsrA"/>
    <property type="match status" value="1"/>
</dbReference>
<dbReference type="InterPro" id="IPR036509">
    <property type="entry name" value="Met_Sox_Rdtase_MsrA_sf"/>
</dbReference>
<keyword evidence="3" id="KW-0511">Multifunctional enzyme</keyword>
<dbReference type="Gene3D" id="3.40.30.10">
    <property type="entry name" value="Glutaredoxin"/>
    <property type="match status" value="1"/>
</dbReference>
<reference evidence="10" key="1">
    <citation type="submission" date="2022-07" db="EMBL/GenBank/DDBJ databases">
        <title>Characterization of the Novel Bacterium Alteromonas immobilis LMIT006 and Alteromonas gregis LMIT007.</title>
        <authorList>
            <person name="Lin X."/>
        </authorList>
    </citation>
    <scope>NUCLEOTIDE SEQUENCE</scope>
    <source>
        <strain evidence="10">LMIT007</strain>
    </source>
</reference>
<dbReference type="GO" id="GO:0005737">
    <property type="term" value="C:cytoplasm"/>
    <property type="evidence" value="ECO:0007669"/>
    <property type="project" value="TreeGrafter"/>
</dbReference>
<keyword evidence="11" id="KW-1185">Reference proteome</keyword>
<gene>
    <name evidence="8 10" type="primary">msrA</name>
    <name evidence="10" type="ORF">NLF92_12365</name>
</gene>
<dbReference type="SUPFAM" id="SSF51316">
    <property type="entry name" value="Mss4-like"/>
    <property type="match status" value="1"/>
</dbReference>
<comment type="caution">
    <text evidence="10">The sequence shown here is derived from an EMBL/GenBank/DDBJ whole genome shotgun (WGS) entry which is preliminary data.</text>
</comment>
<dbReference type="AlphaFoldDB" id="A0AA42BQP7"/>
<feature type="active site" evidence="8">
    <location>
        <position position="25"/>
    </location>
</feature>
<keyword evidence="2 8" id="KW-0560">Oxidoreductase</keyword>
<comment type="catalytic activity">
    <reaction evidence="5 8">
        <text>L-methionyl-[protein] + [thioredoxin]-disulfide + H2O = L-methionyl-(S)-S-oxide-[protein] + [thioredoxin]-dithiol</text>
        <dbReference type="Rhea" id="RHEA:14217"/>
        <dbReference type="Rhea" id="RHEA-COMP:10698"/>
        <dbReference type="Rhea" id="RHEA-COMP:10700"/>
        <dbReference type="Rhea" id="RHEA-COMP:12313"/>
        <dbReference type="Rhea" id="RHEA-COMP:12315"/>
        <dbReference type="ChEBI" id="CHEBI:15377"/>
        <dbReference type="ChEBI" id="CHEBI:16044"/>
        <dbReference type="ChEBI" id="CHEBI:29950"/>
        <dbReference type="ChEBI" id="CHEBI:44120"/>
        <dbReference type="ChEBI" id="CHEBI:50058"/>
        <dbReference type="EC" id="1.8.4.11"/>
    </reaction>
</comment>
<dbReference type="RefSeq" id="WP_254102443.1">
    <property type="nucleotide sequence ID" value="NZ_JANATA010000033.1"/>
</dbReference>
<sequence>MRDLVADAELPKTVMREKIVLGLGCFWGSEKRFQAMPGVINVVSGYADGRGFEPTYRNITKAVHRFNPDNYAEVIEVEFNPQLISVETLLRAFYEMHNPTQKDGQGNDIGTQYRSTILTTNAAQAVVAQRLTTLYQQALTANGYGAITTKIKPLDAFTPAEEYHQDYIAKNPNGYCPDHSTGVKFDGSQTQIAELDNSSILQGRHIVVIDAPDCPYCEKFKADVADDYAGTIPMHFRRSEQLSGLTVTSPTWATPTLLFMQDGKEVHGVQGYVEPDKFYRLLGAFKLGESEAFNVAFNKGTDSRFCKQYEQFKNVGEGVFIDTLSGDPLFDTDYQFNSGTGWLSFTEAVAGNVTYHEDLSLGMRRTEIKAKTSGIHLGHVFDDGPNGQPRYCINATVLEFIPRDDEKT</sequence>
<dbReference type="EC" id="1.8.4.11" evidence="8"/>
<evidence type="ECO:0000256" key="4">
    <source>
        <dbReference type="ARBA" id="ARBA00024679"/>
    </source>
</evidence>
<dbReference type="InterPro" id="IPR011057">
    <property type="entry name" value="Mss4-like_sf"/>
</dbReference>
<dbReference type="InterPro" id="IPR036249">
    <property type="entry name" value="Thioredoxin-like_sf"/>
</dbReference>
<accession>A0AA42BQP7</accession>
<comment type="catalytic activity">
    <reaction evidence="7 8">
        <text>[thioredoxin]-disulfide + L-methionine + H2O = L-methionine (S)-S-oxide + [thioredoxin]-dithiol</text>
        <dbReference type="Rhea" id="RHEA:19993"/>
        <dbReference type="Rhea" id="RHEA-COMP:10698"/>
        <dbReference type="Rhea" id="RHEA-COMP:10700"/>
        <dbReference type="ChEBI" id="CHEBI:15377"/>
        <dbReference type="ChEBI" id="CHEBI:29950"/>
        <dbReference type="ChEBI" id="CHEBI:50058"/>
        <dbReference type="ChEBI" id="CHEBI:57844"/>
        <dbReference type="ChEBI" id="CHEBI:58772"/>
        <dbReference type="EC" id="1.8.4.11"/>
    </reaction>
</comment>
<dbReference type="Pfam" id="PF01625">
    <property type="entry name" value="PMSR"/>
    <property type="match status" value="1"/>
</dbReference>
<dbReference type="InterPro" id="IPR002569">
    <property type="entry name" value="Met_Sox_Rdtase_MsrA_dom"/>
</dbReference>